<evidence type="ECO:0000313" key="3">
    <source>
        <dbReference type="EMBL" id="RTR28307.1"/>
    </source>
</evidence>
<evidence type="ECO:0000313" key="4">
    <source>
        <dbReference type="Proteomes" id="UP000277766"/>
    </source>
</evidence>
<dbReference type="Proteomes" id="UP000277766">
    <property type="component" value="Unassembled WGS sequence"/>
</dbReference>
<accession>A0A3S0INZ3</accession>
<dbReference type="RefSeq" id="WP_126351699.1">
    <property type="nucleotide sequence ID" value="NZ_CP086380.1"/>
</dbReference>
<dbReference type="EMBL" id="RXPE01000007">
    <property type="protein sequence ID" value="RTR28307.1"/>
    <property type="molecule type" value="Genomic_DNA"/>
</dbReference>
<sequence length="185" mass="20568">MSDPIRVDWVVTALWPGRLGLTFAPGKKGPSQVQPGVQHDRDLAEDFRALRRQGMTRLVSLLEPHEYELLGLTDYAEQAKAQDIEIISYPVRDVSVPEDLASFHKMVDRVLSELLDGERVVIHCRGGRGRAGTLAACLLVQMGMEADAAIERVRQAREAAVETRQQYAFIERFGEPDAPMQGGQS</sequence>
<protein>
    <submittedName>
        <fullName evidence="3">Protein-tyrosine-phosphatase</fullName>
    </submittedName>
</protein>
<dbReference type="PANTHER" id="PTHR23339">
    <property type="entry name" value="TYROSINE SPECIFIC PROTEIN PHOSPHATASE AND DUAL SPECIFICITY PROTEIN PHOSPHATASE"/>
    <property type="match status" value="1"/>
</dbReference>
<dbReference type="SUPFAM" id="SSF52799">
    <property type="entry name" value="(Phosphotyrosine protein) phosphatases II"/>
    <property type="match status" value="1"/>
</dbReference>
<dbReference type="InterPro" id="IPR057023">
    <property type="entry name" value="PTP-SAK"/>
</dbReference>
<dbReference type="InterPro" id="IPR003595">
    <property type="entry name" value="Tyr_Pase_cat"/>
</dbReference>
<reference evidence="3 4" key="1">
    <citation type="submission" date="2018-12" db="EMBL/GenBank/DDBJ databases">
        <title>Deinococcus radiophilus ATCC 27603 genome sequencing and assembly.</title>
        <authorList>
            <person name="Maclea K.S."/>
            <person name="Maynard C.R."/>
        </authorList>
    </citation>
    <scope>NUCLEOTIDE SEQUENCE [LARGE SCALE GENOMIC DNA]</scope>
    <source>
        <strain evidence="3 4">ATCC 27603</strain>
    </source>
</reference>
<evidence type="ECO:0000256" key="1">
    <source>
        <dbReference type="ARBA" id="ARBA00022801"/>
    </source>
</evidence>
<dbReference type="GO" id="GO:0016791">
    <property type="term" value="F:phosphatase activity"/>
    <property type="evidence" value="ECO:0007669"/>
    <property type="project" value="UniProtKB-ARBA"/>
</dbReference>
<dbReference type="CDD" id="cd14505">
    <property type="entry name" value="CDKN3-like"/>
    <property type="match status" value="1"/>
</dbReference>
<dbReference type="Gene3D" id="3.90.190.10">
    <property type="entry name" value="Protein tyrosine phosphatase superfamily"/>
    <property type="match status" value="1"/>
</dbReference>
<dbReference type="InterPro" id="IPR050561">
    <property type="entry name" value="PTP"/>
</dbReference>
<keyword evidence="1" id="KW-0378">Hydrolase</keyword>
<dbReference type="OrthoDB" id="9806482at2"/>
<dbReference type="InterPro" id="IPR000387">
    <property type="entry name" value="Tyr_Pase_dom"/>
</dbReference>
<keyword evidence="4" id="KW-1185">Reference proteome</keyword>
<name>A0A3S0INZ3_9DEIO</name>
<dbReference type="Pfam" id="PF22784">
    <property type="entry name" value="PTP-SAK"/>
    <property type="match status" value="1"/>
</dbReference>
<dbReference type="AlphaFoldDB" id="A0A3S0INZ3"/>
<organism evidence="3 4">
    <name type="scientific">Deinococcus radiophilus</name>
    <dbReference type="NCBI Taxonomy" id="32062"/>
    <lineage>
        <taxon>Bacteria</taxon>
        <taxon>Thermotogati</taxon>
        <taxon>Deinococcota</taxon>
        <taxon>Deinococci</taxon>
        <taxon>Deinococcales</taxon>
        <taxon>Deinococcaceae</taxon>
        <taxon>Deinococcus</taxon>
    </lineage>
</organism>
<feature type="domain" description="Tyrosine specific protein phosphatases" evidence="2">
    <location>
        <begin position="101"/>
        <end position="168"/>
    </location>
</feature>
<dbReference type="FunFam" id="3.90.190.10:FF:000157">
    <property type="entry name" value="Protein-tyrosine phosphatase"/>
    <property type="match status" value="1"/>
</dbReference>
<dbReference type="PROSITE" id="PS50056">
    <property type="entry name" value="TYR_PHOSPHATASE_2"/>
    <property type="match status" value="1"/>
</dbReference>
<comment type="caution">
    <text evidence="3">The sequence shown here is derived from an EMBL/GenBank/DDBJ whole genome shotgun (WGS) entry which is preliminary data.</text>
</comment>
<evidence type="ECO:0000259" key="2">
    <source>
        <dbReference type="PROSITE" id="PS50056"/>
    </source>
</evidence>
<dbReference type="InterPro" id="IPR029021">
    <property type="entry name" value="Prot-tyrosine_phosphatase-like"/>
</dbReference>
<gene>
    <name evidence="3" type="ORF">EJ104_05180</name>
</gene>
<dbReference type="SMART" id="SM00404">
    <property type="entry name" value="PTPc_motif"/>
    <property type="match status" value="1"/>
</dbReference>
<proteinExistence type="predicted"/>